<keyword evidence="2" id="KW-1185">Reference proteome</keyword>
<dbReference type="EMBL" id="JAKLJA010000037">
    <property type="protein sequence ID" value="MCG5077501.1"/>
    <property type="molecule type" value="Genomic_DNA"/>
</dbReference>
<dbReference type="Proteomes" id="UP001139308">
    <property type="component" value="Unassembled WGS sequence"/>
</dbReference>
<gene>
    <name evidence="1" type="ORF">L5014_29870</name>
</gene>
<dbReference type="RefSeq" id="WP_238467401.1">
    <property type="nucleotide sequence ID" value="NZ_JAKLJA010000037.1"/>
</dbReference>
<dbReference type="AlphaFoldDB" id="A0A9X1ULC1"/>
<accession>A0A9X1ULC1</accession>
<reference evidence="1" key="1">
    <citation type="submission" date="2022-01" db="EMBL/GenBank/DDBJ databases">
        <title>Genome sequence and assembly of Parabukholderia sp. RG36.</title>
        <authorList>
            <person name="Chhetri G."/>
        </authorList>
    </citation>
    <scope>NUCLEOTIDE SEQUENCE</scope>
    <source>
        <strain evidence="1">RG36</strain>
    </source>
</reference>
<organism evidence="1 2">
    <name type="scientific">Paraburkholderia tagetis</name>
    <dbReference type="NCBI Taxonomy" id="2913261"/>
    <lineage>
        <taxon>Bacteria</taxon>
        <taxon>Pseudomonadati</taxon>
        <taxon>Pseudomonadota</taxon>
        <taxon>Betaproteobacteria</taxon>
        <taxon>Burkholderiales</taxon>
        <taxon>Burkholderiaceae</taxon>
        <taxon>Paraburkholderia</taxon>
    </lineage>
</organism>
<sequence>MPTINAYIPQTTPLLFETEEGLRAASALIEFGGWNHANNVLTPIQVSALSRMPGADVLRWVLDSLSAAAETGRLDAERYITQLFAGPTDLRDFRAIVRDAGFERWMSDRHHSVLRKLGCAECDCSTYPGVTILFDPAGIDWA</sequence>
<evidence type="ECO:0000313" key="1">
    <source>
        <dbReference type="EMBL" id="MCG5077501.1"/>
    </source>
</evidence>
<name>A0A9X1ULC1_9BURK</name>
<proteinExistence type="predicted"/>
<comment type="caution">
    <text evidence="1">The sequence shown here is derived from an EMBL/GenBank/DDBJ whole genome shotgun (WGS) entry which is preliminary data.</text>
</comment>
<protein>
    <submittedName>
        <fullName evidence="1">Uncharacterized protein</fullName>
    </submittedName>
</protein>
<evidence type="ECO:0000313" key="2">
    <source>
        <dbReference type="Proteomes" id="UP001139308"/>
    </source>
</evidence>